<proteinExistence type="predicted"/>
<organism evidence="6 7">
    <name type="scientific">Methyloceanibacter superfactus</name>
    <dbReference type="NCBI Taxonomy" id="1774969"/>
    <lineage>
        <taxon>Bacteria</taxon>
        <taxon>Pseudomonadati</taxon>
        <taxon>Pseudomonadota</taxon>
        <taxon>Alphaproteobacteria</taxon>
        <taxon>Hyphomicrobiales</taxon>
        <taxon>Hyphomicrobiaceae</taxon>
        <taxon>Methyloceanibacter</taxon>
    </lineage>
</organism>
<protein>
    <recommendedName>
        <fullName evidence="5">Response regulatory domain-containing protein</fullName>
    </recommendedName>
</protein>
<feature type="modified residue" description="4-aspartylphosphate" evidence="4">
    <location>
        <position position="70"/>
    </location>
</feature>
<dbReference type="AlphaFoldDB" id="A0A1E3W4P6"/>
<reference evidence="6 7" key="1">
    <citation type="journal article" date="2016" name="Environ. Microbiol.">
        <title>New Methyloceanibacter diversity from North Sea sediments includes methanotroph containing solely the soluble methane monooxygenase.</title>
        <authorList>
            <person name="Vekeman B."/>
            <person name="Kerckhof F.M."/>
            <person name="Cremers G."/>
            <person name="de Vos P."/>
            <person name="Vandamme P."/>
            <person name="Boon N."/>
            <person name="Op den Camp H.J."/>
            <person name="Heylen K."/>
        </authorList>
    </citation>
    <scope>NUCLEOTIDE SEQUENCE [LARGE SCALE GENOMIC DNA]</scope>
    <source>
        <strain evidence="6 7">R-67175</strain>
    </source>
</reference>
<evidence type="ECO:0000313" key="7">
    <source>
        <dbReference type="Proteomes" id="UP000094472"/>
    </source>
</evidence>
<evidence type="ECO:0000259" key="5">
    <source>
        <dbReference type="PROSITE" id="PS50110"/>
    </source>
</evidence>
<gene>
    <name evidence="6" type="ORF">AUC69_01035</name>
</gene>
<dbReference type="SMART" id="SM00448">
    <property type="entry name" value="REC"/>
    <property type="match status" value="2"/>
</dbReference>
<keyword evidence="1 4" id="KW-0597">Phosphoprotein</keyword>
<dbReference type="OrthoDB" id="286140at2"/>
<dbReference type="GO" id="GO:0000160">
    <property type="term" value="P:phosphorelay signal transduction system"/>
    <property type="evidence" value="ECO:0007669"/>
    <property type="project" value="InterPro"/>
</dbReference>
<dbReference type="PANTHER" id="PTHR44591">
    <property type="entry name" value="STRESS RESPONSE REGULATOR PROTEIN 1"/>
    <property type="match status" value="1"/>
</dbReference>
<dbReference type="RefSeq" id="WP_069441044.1">
    <property type="nucleotide sequence ID" value="NZ_LPWF01000013.1"/>
</dbReference>
<dbReference type="Pfam" id="PF00072">
    <property type="entry name" value="Response_reg"/>
    <property type="match status" value="2"/>
</dbReference>
<accession>A0A1E3W4P6</accession>
<evidence type="ECO:0000313" key="6">
    <source>
        <dbReference type="EMBL" id="ODS00472.1"/>
    </source>
</evidence>
<dbReference type="Gene3D" id="3.40.50.2300">
    <property type="match status" value="2"/>
</dbReference>
<feature type="domain" description="Response regulatory" evidence="5">
    <location>
        <begin position="155"/>
        <end position="277"/>
    </location>
</feature>
<dbReference type="InterPro" id="IPR001789">
    <property type="entry name" value="Sig_transdc_resp-reg_receiver"/>
</dbReference>
<evidence type="ECO:0000256" key="1">
    <source>
        <dbReference type="ARBA" id="ARBA00022553"/>
    </source>
</evidence>
<keyword evidence="2" id="KW-0805">Transcription regulation</keyword>
<dbReference type="Proteomes" id="UP000094472">
    <property type="component" value="Unassembled WGS sequence"/>
</dbReference>
<dbReference type="PROSITE" id="PS50110">
    <property type="entry name" value="RESPONSE_REGULATORY"/>
    <property type="match status" value="2"/>
</dbReference>
<keyword evidence="7" id="KW-1185">Reference proteome</keyword>
<keyword evidence="3" id="KW-0804">Transcription</keyword>
<dbReference type="SUPFAM" id="SSF52172">
    <property type="entry name" value="CheY-like"/>
    <property type="match status" value="2"/>
</dbReference>
<sequence>MPAISTALSGPQSRPSLEGKTVVIADDDPIILDYLELRCRHLGLKVETASDGLRAVLKVGRARPDLLILDLNLPDVEGFRVVERLSDPKFAPVPVIILTGRSDEASKQRCEDLNVFYVHKSTETWADVEPLIYELLAHKPAEAQEEAPQPEAAPLVLVVDNNPAVLTELTQRLQKYHLNVIQASGGTQGYLLALRSKPDLILTEYDMDEGSGHYLLSRVKGSPSTQHIPVIVYTGTTLSKGEEFAIQRDLRGRGQAAAFMMRGANSAELMAEVGKLIPLPG</sequence>
<evidence type="ECO:0000256" key="2">
    <source>
        <dbReference type="ARBA" id="ARBA00023015"/>
    </source>
</evidence>
<dbReference type="InterPro" id="IPR011006">
    <property type="entry name" value="CheY-like_superfamily"/>
</dbReference>
<feature type="domain" description="Response regulatory" evidence="5">
    <location>
        <begin position="21"/>
        <end position="136"/>
    </location>
</feature>
<evidence type="ECO:0000256" key="4">
    <source>
        <dbReference type="PROSITE-ProRule" id="PRU00169"/>
    </source>
</evidence>
<name>A0A1E3W4P6_9HYPH</name>
<comment type="caution">
    <text evidence="6">The sequence shown here is derived from an EMBL/GenBank/DDBJ whole genome shotgun (WGS) entry which is preliminary data.</text>
</comment>
<dbReference type="InterPro" id="IPR050595">
    <property type="entry name" value="Bact_response_regulator"/>
</dbReference>
<dbReference type="EMBL" id="LPWF01000013">
    <property type="protein sequence ID" value="ODS00472.1"/>
    <property type="molecule type" value="Genomic_DNA"/>
</dbReference>
<dbReference type="STRING" id="1774969.AUC69_01035"/>
<evidence type="ECO:0000256" key="3">
    <source>
        <dbReference type="ARBA" id="ARBA00023163"/>
    </source>
</evidence>
<dbReference type="CDD" id="cd00156">
    <property type="entry name" value="REC"/>
    <property type="match status" value="2"/>
</dbReference>
<comment type="caution">
    <text evidence="4">Lacks conserved residue(s) required for the propagation of feature annotation.</text>
</comment>
<dbReference type="PANTHER" id="PTHR44591:SF3">
    <property type="entry name" value="RESPONSE REGULATORY DOMAIN-CONTAINING PROTEIN"/>
    <property type="match status" value="1"/>
</dbReference>